<keyword evidence="3" id="KW-0949">S-adenosyl-L-methionine</keyword>
<dbReference type="Proteomes" id="UP001085076">
    <property type="component" value="Miscellaneous, Linkage group lg01"/>
</dbReference>
<proteinExistence type="inferred from homology"/>
<dbReference type="CDD" id="cd02440">
    <property type="entry name" value="AdoMet_MTases"/>
    <property type="match status" value="1"/>
</dbReference>
<dbReference type="OrthoDB" id="10251242at2759"/>
<reference evidence="6" key="2">
    <citation type="journal article" date="2022" name="Hortic Res">
        <title>The genome of Dioscorea zingiberensis sheds light on the biosynthesis, origin and evolution of the medicinally important diosgenin saponins.</title>
        <authorList>
            <person name="Li Y."/>
            <person name="Tan C."/>
            <person name="Li Z."/>
            <person name="Guo J."/>
            <person name="Li S."/>
            <person name="Chen X."/>
            <person name="Wang C."/>
            <person name="Dai X."/>
            <person name="Yang H."/>
            <person name="Song W."/>
            <person name="Hou L."/>
            <person name="Xu J."/>
            <person name="Tong Z."/>
            <person name="Xu A."/>
            <person name="Yuan X."/>
            <person name="Wang W."/>
            <person name="Yang Q."/>
            <person name="Chen L."/>
            <person name="Sun Z."/>
            <person name="Wang K."/>
            <person name="Pan B."/>
            <person name="Chen J."/>
            <person name="Bao Y."/>
            <person name="Liu F."/>
            <person name="Qi X."/>
            <person name="Gang D.R."/>
            <person name="Wen J."/>
            <person name="Li J."/>
        </authorList>
    </citation>
    <scope>NUCLEOTIDE SEQUENCE</scope>
    <source>
        <strain evidence="6">Dzin_1.0</strain>
    </source>
</reference>
<comment type="caution">
    <text evidence="6">The sequence shown here is derived from an EMBL/GenBank/DDBJ whole genome shotgun (WGS) entry which is preliminary data.</text>
</comment>
<dbReference type="GO" id="GO:0008757">
    <property type="term" value="F:S-adenosylmethionine-dependent methyltransferase activity"/>
    <property type="evidence" value="ECO:0007669"/>
    <property type="project" value="TreeGrafter"/>
</dbReference>
<reference evidence="6" key="1">
    <citation type="submission" date="2021-03" db="EMBL/GenBank/DDBJ databases">
        <authorList>
            <person name="Li Z."/>
            <person name="Yang C."/>
        </authorList>
    </citation>
    <scope>NUCLEOTIDE SEQUENCE</scope>
    <source>
        <strain evidence="6">Dzin_1.0</strain>
        <tissue evidence="6">Leaf</tissue>
    </source>
</reference>
<evidence type="ECO:0000256" key="3">
    <source>
        <dbReference type="ARBA" id="ARBA00022691"/>
    </source>
</evidence>
<dbReference type="GO" id="GO:0032259">
    <property type="term" value="P:methylation"/>
    <property type="evidence" value="ECO:0007669"/>
    <property type="project" value="UniProtKB-KW"/>
</dbReference>
<dbReference type="PROSITE" id="PS51682">
    <property type="entry name" value="SAM_OMT_I"/>
    <property type="match status" value="1"/>
</dbReference>
<keyword evidence="2" id="KW-0808">Transferase</keyword>
<evidence type="ECO:0000256" key="5">
    <source>
        <dbReference type="ARBA" id="ARBA00023453"/>
    </source>
</evidence>
<dbReference type="GO" id="GO:0046872">
    <property type="term" value="F:metal ion binding"/>
    <property type="evidence" value="ECO:0007669"/>
    <property type="project" value="UniProtKB-KW"/>
</dbReference>
<keyword evidence="1" id="KW-0489">Methyltransferase</keyword>
<dbReference type="PANTHER" id="PTHR10509:SF34">
    <property type="entry name" value="TAPETUM-SPECIFIC METHYLTRANSFERASE 1"/>
    <property type="match status" value="1"/>
</dbReference>
<accession>A0A9D5DFB4</accession>
<evidence type="ECO:0000313" key="6">
    <source>
        <dbReference type="EMBL" id="KAJ0988867.1"/>
    </source>
</evidence>
<evidence type="ECO:0000256" key="4">
    <source>
        <dbReference type="ARBA" id="ARBA00022723"/>
    </source>
</evidence>
<keyword evidence="7" id="KW-1185">Reference proteome</keyword>
<dbReference type="PANTHER" id="PTHR10509">
    <property type="entry name" value="O-METHYLTRANSFERASE-RELATED"/>
    <property type="match status" value="1"/>
</dbReference>
<dbReference type="InterPro" id="IPR050362">
    <property type="entry name" value="Cation-dep_OMT"/>
</dbReference>
<sequence>MAWPTNLDGFEKNLLKSDALHEMDSLDKNLLKSDALHEYILKTNVYPREHEQLKELREVTAKHPLGLMGVPPEEGQLLSILLKTMNAKKTLEVGVFTGYSLLTTALALPHDAKITAIDVDRSFYEIGLPFIKKAGVEHKINFIESEALPVLDKLVQEVNEDELFDFAFVDADKNNYAKYHERLIKLVKVGGIIAYDNTLWFGTVATPGPVDPKYPDFVGILRDDVVKLNKSLAADPRIEISQVCIGDGLTVCRRVY</sequence>
<evidence type="ECO:0000256" key="1">
    <source>
        <dbReference type="ARBA" id="ARBA00022603"/>
    </source>
</evidence>
<evidence type="ECO:0000313" key="7">
    <source>
        <dbReference type="Proteomes" id="UP001085076"/>
    </source>
</evidence>
<gene>
    <name evidence="6" type="ORF">J5N97_007223</name>
</gene>
<evidence type="ECO:0000256" key="2">
    <source>
        <dbReference type="ARBA" id="ARBA00022679"/>
    </source>
</evidence>
<dbReference type="InterPro" id="IPR029063">
    <property type="entry name" value="SAM-dependent_MTases_sf"/>
</dbReference>
<dbReference type="AlphaFoldDB" id="A0A9D5DFB4"/>
<dbReference type="Pfam" id="PF01596">
    <property type="entry name" value="Methyltransf_3"/>
    <property type="match status" value="1"/>
</dbReference>
<dbReference type="SUPFAM" id="SSF53335">
    <property type="entry name" value="S-adenosyl-L-methionine-dependent methyltransferases"/>
    <property type="match status" value="1"/>
</dbReference>
<comment type="similarity">
    <text evidence="5">Belongs to the class I-like SAM-binding methyltransferase superfamily. Cation-dependent O-methyltransferase family.</text>
</comment>
<organism evidence="6 7">
    <name type="scientific">Dioscorea zingiberensis</name>
    <dbReference type="NCBI Taxonomy" id="325984"/>
    <lineage>
        <taxon>Eukaryota</taxon>
        <taxon>Viridiplantae</taxon>
        <taxon>Streptophyta</taxon>
        <taxon>Embryophyta</taxon>
        <taxon>Tracheophyta</taxon>
        <taxon>Spermatophyta</taxon>
        <taxon>Magnoliopsida</taxon>
        <taxon>Liliopsida</taxon>
        <taxon>Dioscoreales</taxon>
        <taxon>Dioscoreaceae</taxon>
        <taxon>Dioscorea</taxon>
    </lineage>
</organism>
<dbReference type="EMBL" id="JAGGNH010000001">
    <property type="protein sequence ID" value="KAJ0988867.1"/>
    <property type="molecule type" value="Genomic_DNA"/>
</dbReference>
<dbReference type="Gene3D" id="3.40.50.150">
    <property type="entry name" value="Vaccinia Virus protein VP39"/>
    <property type="match status" value="1"/>
</dbReference>
<protein>
    <submittedName>
        <fullName evidence="6">Uncharacterized protein</fullName>
    </submittedName>
</protein>
<dbReference type="InterPro" id="IPR002935">
    <property type="entry name" value="SAM_O-MeTrfase"/>
</dbReference>
<name>A0A9D5DFB4_9LILI</name>
<dbReference type="GO" id="GO:0008171">
    <property type="term" value="F:O-methyltransferase activity"/>
    <property type="evidence" value="ECO:0007669"/>
    <property type="project" value="InterPro"/>
</dbReference>
<keyword evidence="4" id="KW-0479">Metal-binding</keyword>